<accession>A0A9D1FYB4</accession>
<gene>
    <name evidence="2" type="ORF">IAA84_01435</name>
</gene>
<reference evidence="2" key="2">
    <citation type="journal article" date="2021" name="PeerJ">
        <title>Extensive microbial diversity within the chicken gut microbiome revealed by metagenomics and culture.</title>
        <authorList>
            <person name="Gilroy R."/>
            <person name="Ravi A."/>
            <person name="Getino M."/>
            <person name="Pursley I."/>
            <person name="Horton D.L."/>
            <person name="Alikhan N.F."/>
            <person name="Baker D."/>
            <person name="Gharbi K."/>
            <person name="Hall N."/>
            <person name="Watson M."/>
            <person name="Adriaenssens E.M."/>
            <person name="Foster-Nyarko E."/>
            <person name="Jarju S."/>
            <person name="Secka A."/>
            <person name="Antonio M."/>
            <person name="Oren A."/>
            <person name="Chaudhuri R.R."/>
            <person name="La Ragione R."/>
            <person name="Hildebrand F."/>
            <person name="Pallen M.J."/>
        </authorList>
    </citation>
    <scope>NUCLEOTIDE SEQUENCE</scope>
    <source>
        <strain evidence="2">13766</strain>
    </source>
</reference>
<proteinExistence type="predicted"/>
<keyword evidence="1" id="KW-1133">Transmembrane helix</keyword>
<evidence type="ECO:0000313" key="2">
    <source>
        <dbReference type="EMBL" id="HIS91659.1"/>
    </source>
</evidence>
<name>A0A9D1FYB4_9FIRM</name>
<dbReference type="EMBL" id="DVJN01000027">
    <property type="protein sequence ID" value="HIS91659.1"/>
    <property type="molecule type" value="Genomic_DNA"/>
</dbReference>
<reference evidence="2" key="1">
    <citation type="submission" date="2020-10" db="EMBL/GenBank/DDBJ databases">
        <authorList>
            <person name="Gilroy R."/>
        </authorList>
    </citation>
    <scope>NUCLEOTIDE SEQUENCE</scope>
    <source>
        <strain evidence="2">13766</strain>
    </source>
</reference>
<dbReference type="Gene3D" id="2.60.40.10">
    <property type="entry name" value="Immunoglobulins"/>
    <property type="match status" value="1"/>
</dbReference>
<organism evidence="2 3">
    <name type="scientific">Candidatus Alectryocaccomicrobium excrementavium</name>
    <dbReference type="NCBI Taxonomy" id="2840668"/>
    <lineage>
        <taxon>Bacteria</taxon>
        <taxon>Bacillati</taxon>
        <taxon>Bacillota</taxon>
        <taxon>Clostridia</taxon>
        <taxon>Candidatus Alectryocaccomicrobium</taxon>
    </lineage>
</organism>
<keyword evidence="1" id="KW-0812">Transmembrane</keyword>
<dbReference type="InterPro" id="IPR013783">
    <property type="entry name" value="Ig-like_fold"/>
</dbReference>
<dbReference type="CDD" id="cd00096">
    <property type="entry name" value="Ig"/>
    <property type="match status" value="1"/>
</dbReference>
<dbReference type="Proteomes" id="UP000824140">
    <property type="component" value="Unassembled WGS sequence"/>
</dbReference>
<dbReference type="SUPFAM" id="SSF48726">
    <property type="entry name" value="Immunoglobulin"/>
    <property type="match status" value="1"/>
</dbReference>
<evidence type="ECO:0000256" key="1">
    <source>
        <dbReference type="SAM" id="Phobius"/>
    </source>
</evidence>
<protein>
    <submittedName>
        <fullName evidence="2">Immunoglobulin domain-containing protein</fullName>
    </submittedName>
</protein>
<dbReference type="InterPro" id="IPR036179">
    <property type="entry name" value="Ig-like_dom_sf"/>
</dbReference>
<sequence>MYKRIGTWAALAVVLALVFAPMGLAEGNVVRAYLTLRKTMIAQDSILNIGEDLSMEATVEGVVPAVYQWYFNNEAIAGANYRVYNIVNAQLDDAGTYRMDAFDENGRMLLSVDVAVRVIDPNAVPESGDSALSLGAAGALLCGALALLGVAVAARRKWAA</sequence>
<feature type="transmembrane region" description="Helical" evidence="1">
    <location>
        <begin position="131"/>
        <end position="154"/>
    </location>
</feature>
<keyword evidence="1" id="KW-0472">Membrane</keyword>
<comment type="caution">
    <text evidence="2">The sequence shown here is derived from an EMBL/GenBank/DDBJ whole genome shotgun (WGS) entry which is preliminary data.</text>
</comment>
<dbReference type="AlphaFoldDB" id="A0A9D1FYB4"/>
<evidence type="ECO:0000313" key="3">
    <source>
        <dbReference type="Proteomes" id="UP000824140"/>
    </source>
</evidence>